<dbReference type="OrthoDB" id="5361795at2"/>
<dbReference type="AlphaFoldDB" id="A7H0S8"/>
<keyword evidence="1" id="KW-0175">Coiled coil</keyword>
<gene>
    <name evidence="2" type="ORF">CCV52592_0017</name>
</gene>
<accession>A7H0S8</accession>
<dbReference type="EMBL" id="CP000767">
    <property type="protein sequence ID" value="EAU00334.1"/>
    <property type="molecule type" value="Genomic_DNA"/>
</dbReference>
<evidence type="ECO:0000313" key="2">
    <source>
        <dbReference type="EMBL" id="EAU00334.1"/>
    </source>
</evidence>
<dbReference type="Proteomes" id="UP000006380">
    <property type="component" value="Chromosome"/>
</dbReference>
<feature type="coiled-coil region" evidence="1">
    <location>
        <begin position="72"/>
        <end position="155"/>
    </location>
</feature>
<dbReference type="KEGG" id="ccv:CCV52592_0017"/>
<evidence type="ECO:0000256" key="1">
    <source>
        <dbReference type="SAM" id="Coils"/>
    </source>
</evidence>
<dbReference type="STRING" id="360105.CCV52592_0017"/>
<dbReference type="HOGENOM" id="CLU_1352549_0_0_7"/>
<evidence type="ECO:0000313" key="3">
    <source>
        <dbReference type="Proteomes" id="UP000006380"/>
    </source>
</evidence>
<proteinExistence type="predicted"/>
<organism evidence="2 3">
    <name type="scientific">Campylobacter curvus (strain 525.92)</name>
    <dbReference type="NCBI Taxonomy" id="360105"/>
    <lineage>
        <taxon>Bacteria</taxon>
        <taxon>Pseudomonadati</taxon>
        <taxon>Campylobacterota</taxon>
        <taxon>Epsilonproteobacteria</taxon>
        <taxon>Campylobacterales</taxon>
        <taxon>Campylobacteraceae</taxon>
        <taxon>Campylobacter</taxon>
    </lineage>
</organism>
<sequence length="202" mass="22773">MNIEEKLNNYVSAYQKILNESMSENTPYDKLIKKLDELFAQYKITDEKARDARLATLSNLVQGVTATSQDIALRLLLESEELEAKLGQIQAQTDLIKAQKALAEAEIPLKQKELQLAEKRLLLAEKEAEFNAKRAELIEKQAQSEIARKAAIERETKSFDDRLRIQEATLLKDSVFGYAVGGLTPPTDMQTKMYNAIDAITP</sequence>
<keyword evidence="3" id="KW-1185">Reference proteome</keyword>
<dbReference type="RefSeq" id="WP_011992791.1">
    <property type="nucleotide sequence ID" value="NC_009715.2"/>
</dbReference>
<protein>
    <submittedName>
        <fullName evidence="2">Uncharacterized protein</fullName>
    </submittedName>
</protein>
<reference evidence="2" key="1">
    <citation type="submission" date="2016-07" db="EMBL/GenBank/DDBJ databases">
        <title>Comparative genomics of the Campylobacter concisus group.</title>
        <authorList>
            <person name="Miller W.G."/>
            <person name="Yee E."/>
            <person name="Chapman M.H."/>
            <person name="Huynh S."/>
            <person name="Bono J.L."/>
            <person name="On S.L.W."/>
            <person name="StLeger J."/>
            <person name="Foster G."/>
            <person name="Parker C.T."/>
        </authorList>
    </citation>
    <scope>NUCLEOTIDE SEQUENCE</scope>
    <source>
        <strain evidence="2">525.92</strain>
    </source>
</reference>
<name>A7H0S8_CAMC5</name>